<dbReference type="CDD" id="cd02503">
    <property type="entry name" value="MobA"/>
    <property type="match status" value="1"/>
</dbReference>
<gene>
    <name evidence="8 10" type="primary">mobA</name>
    <name evidence="10" type="ORF">HHA01_09260</name>
</gene>
<protein>
    <recommendedName>
        <fullName evidence="8">Molybdenum cofactor guanylyltransferase</fullName>
        <shortName evidence="8">MoCo guanylyltransferase</shortName>
        <ecNumber evidence="8">2.7.7.77</ecNumber>
    </recommendedName>
    <alternativeName>
        <fullName evidence="8">GTP:molybdopterin guanylyltransferase</fullName>
    </alternativeName>
    <alternativeName>
        <fullName evidence="8">Mo-MPT guanylyltransferase</fullName>
    </alternativeName>
    <alternativeName>
        <fullName evidence="8">Molybdopterin guanylyltransferase</fullName>
    </alternativeName>
    <alternativeName>
        <fullName evidence="8">Molybdopterin-guanine dinucleotide synthase</fullName>
        <shortName evidence="8">MGD synthase</shortName>
    </alternativeName>
</protein>
<feature type="binding site" evidence="8">
    <location>
        <begin position="12"/>
        <end position="14"/>
    </location>
    <ligand>
        <name>GTP</name>
        <dbReference type="ChEBI" id="CHEBI:37565"/>
    </ligand>
</feature>
<evidence type="ECO:0000256" key="8">
    <source>
        <dbReference type="HAMAP-Rule" id="MF_00316"/>
    </source>
</evidence>
<comment type="function">
    <text evidence="8">Transfers a GMP moiety from GTP to Mo-molybdopterin (Mo-MPT) cofactor (Moco or molybdenum cofactor) to form Mo-molybdopterin guanine dinucleotide (Mo-MGD) cofactor.</text>
</comment>
<feature type="binding site" evidence="8">
    <location>
        <position position="25"/>
    </location>
    <ligand>
        <name>GTP</name>
        <dbReference type="ChEBI" id="CHEBI:37565"/>
    </ligand>
</feature>
<keyword evidence="6 8" id="KW-0342">GTP-binding</keyword>
<dbReference type="GO" id="GO:1902758">
    <property type="term" value="P:bis(molybdopterin guanine dinucleotide)molybdenum biosynthetic process"/>
    <property type="evidence" value="ECO:0007669"/>
    <property type="project" value="TreeGrafter"/>
</dbReference>
<dbReference type="GO" id="GO:0005737">
    <property type="term" value="C:cytoplasm"/>
    <property type="evidence" value="ECO:0007669"/>
    <property type="project" value="UniProtKB-SubCell"/>
</dbReference>
<dbReference type="EC" id="2.7.7.77" evidence="8"/>
<feature type="domain" description="MobA-like NTP transferase" evidence="9">
    <location>
        <begin position="9"/>
        <end position="164"/>
    </location>
</feature>
<evidence type="ECO:0000313" key="10">
    <source>
        <dbReference type="EMBL" id="GED21949.1"/>
    </source>
</evidence>
<comment type="similarity">
    <text evidence="8">Belongs to the MobA family.</text>
</comment>
<dbReference type="RefSeq" id="WP_246053815.1">
    <property type="nucleotide sequence ID" value="NZ_BJOC01000013.1"/>
</dbReference>
<dbReference type="Pfam" id="PF12804">
    <property type="entry name" value="NTP_transf_3"/>
    <property type="match status" value="1"/>
</dbReference>
<evidence type="ECO:0000256" key="3">
    <source>
        <dbReference type="ARBA" id="ARBA00022723"/>
    </source>
</evidence>
<organism evidence="10 11">
    <name type="scientific">Halomonas halmophila</name>
    <dbReference type="NCBI Taxonomy" id="252"/>
    <lineage>
        <taxon>Bacteria</taxon>
        <taxon>Pseudomonadati</taxon>
        <taxon>Pseudomonadota</taxon>
        <taxon>Gammaproteobacteria</taxon>
        <taxon>Oceanospirillales</taxon>
        <taxon>Halomonadaceae</taxon>
        <taxon>Halomonas</taxon>
    </lineage>
</organism>
<keyword evidence="10" id="KW-0548">Nucleotidyltransferase</keyword>
<dbReference type="PANTHER" id="PTHR19136:SF81">
    <property type="entry name" value="MOLYBDENUM COFACTOR GUANYLYLTRANSFERASE"/>
    <property type="match status" value="1"/>
</dbReference>
<feature type="binding site" evidence="8">
    <location>
        <position position="101"/>
    </location>
    <ligand>
        <name>Mg(2+)</name>
        <dbReference type="ChEBI" id="CHEBI:18420"/>
    </ligand>
</feature>
<dbReference type="InterPro" id="IPR025877">
    <property type="entry name" value="MobA-like_NTP_Trfase"/>
</dbReference>
<comment type="domain">
    <text evidence="8">The N-terminal domain determines nucleotide recognition and specific binding, while the C-terminal domain determines the specific binding to the target protein.</text>
</comment>
<keyword evidence="4 8" id="KW-0547">Nucleotide-binding</keyword>
<keyword evidence="5 8" id="KW-0460">Magnesium</keyword>
<evidence type="ECO:0000259" key="9">
    <source>
        <dbReference type="Pfam" id="PF12804"/>
    </source>
</evidence>
<keyword evidence="11" id="KW-1185">Reference proteome</keyword>
<evidence type="ECO:0000256" key="4">
    <source>
        <dbReference type="ARBA" id="ARBA00022741"/>
    </source>
</evidence>
<evidence type="ECO:0000256" key="7">
    <source>
        <dbReference type="ARBA" id="ARBA00023150"/>
    </source>
</evidence>
<dbReference type="InterPro" id="IPR029044">
    <property type="entry name" value="Nucleotide-diphossugar_trans"/>
</dbReference>
<dbReference type="GO" id="GO:0046872">
    <property type="term" value="F:metal ion binding"/>
    <property type="evidence" value="ECO:0007669"/>
    <property type="project" value="UniProtKB-KW"/>
</dbReference>
<dbReference type="Proteomes" id="UP000319812">
    <property type="component" value="Unassembled WGS sequence"/>
</dbReference>
<dbReference type="GO" id="GO:0061603">
    <property type="term" value="F:molybdenum cofactor guanylyltransferase activity"/>
    <property type="evidence" value="ECO:0007669"/>
    <property type="project" value="UniProtKB-EC"/>
</dbReference>
<keyword evidence="3 8" id="KW-0479">Metal-binding</keyword>
<evidence type="ECO:0000256" key="1">
    <source>
        <dbReference type="ARBA" id="ARBA00022490"/>
    </source>
</evidence>
<dbReference type="SUPFAM" id="SSF53448">
    <property type="entry name" value="Nucleotide-diphospho-sugar transferases"/>
    <property type="match status" value="1"/>
</dbReference>
<comment type="caution">
    <text evidence="10">The sequence shown here is derived from an EMBL/GenBank/DDBJ whole genome shotgun (WGS) entry which is preliminary data.</text>
</comment>
<evidence type="ECO:0000313" key="11">
    <source>
        <dbReference type="Proteomes" id="UP000319812"/>
    </source>
</evidence>
<name>A0A4Y4EVW5_9GAMM</name>
<sequence length="201" mass="21783">MIPRDELTGLILAGGRGQRMGGCDKGLVAFRGRPLAGHAAEVLREHVGELLIVANRHQQAYASLADRVIGDVETDYQGPLMGLYSGLRAARGRWLVVVPCDVPALPANLVTRLADAVGDADIGVAHDGHRSHPVVALLRVTLAADLAHCLAQGERKLDSWQARHRRVRVDFSDCPAAFVNLNTQAERLRLERALDEEPPTS</sequence>
<feature type="binding site" evidence="8">
    <location>
        <position position="71"/>
    </location>
    <ligand>
        <name>GTP</name>
        <dbReference type="ChEBI" id="CHEBI:37565"/>
    </ligand>
</feature>
<dbReference type="NCBIfam" id="TIGR02665">
    <property type="entry name" value="molyb_mobA"/>
    <property type="match status" value="1"/>
</dbReference>
<comment type="caution">
    <text evidence="8">Lacks conserved residue(s) required for the propagation of feature annotation.</text>
</comment>
<dbReference type="HAMAP" id="MF_00316">
    <property type="entry name" value="MobA"/>
    <property type="match status" value="1"/>
</dbReference>
<keyword evidence="7 8" id="KW-0501">Molybdenum cofactor biosynthesis</keyword>
<reference evidence="10 11" key="1">
    <citation type="submission" date="2019-06" db="EMBL/GenBank/DDBJ databases">
        <title>Whole genome shotgun sequence of Halomonas halmophila NBRC 15537.</title>
        <authorList>
            <person name="Hosoyama A."/>
            <person name="Uohara A."/>
            <person name="Ohji S."/>
            <person name="Ichikawa N."/>
        </authorList>
    </citation>
    <scope>NUCLEOTIDE SEQUENCE [LARGE SCALE GENOMIC DNA]</scope>
    <source>
        <strain evidence="10 11">NBRC 15537</strain>
    </source>
</reference>
<dbReference type="Gene3D" id="3.90.550.10">
    <property type="entry name" value="Spore Coat Polysaccharide Biosynthesis Protein SpsA, Chain A"/>
    <property type="match status" value="1"/>
</dbReference>
<dbReference type="AlphaFoldDB" id="A0A4Y4EVW5"/>
<dbReference type="EMBL" id="BJOC01000013">
    <property type="protein sequence ID" value="GED21949.1"/>
    <property type="molecule type" value="Genomic_DNA"/>
</dbReference>
<comment type="subunit">
    <text evidence="8">Monomer.</text>
</comment>
<comment type="subcellular location">
    <subcellularLocation>
        <location evidence="8">Cytoplasm</location>
    </subcellularLocation>
</comment>
<evidence type="ECO:0000256" key="5">
    <source>
        <dbReference type="ARBA" id="ARBA00022842"/>
    </source>
</evidence>
<proteinExistence type="inferred from homology"/>
<dbReference type="InterPro" id="IPR013482">
    <property type="entry name" value="Molybde_CF_guanTrfase"/>
</dbReference>
<comment type="catalytic activity">
    <reaction evidence="8">
        <text>Mo-molybdopterin + GTP + H(+) = Mo-molybdopterin guanine dinucleotide + diphosphate</text>
        <dbReference type="Rhea" id="RHEA:34243"/>
        <dbReference type="ChEBI" id="CHEBI:15378"/>
        <dbReference type="ChEBI" id="CHEBI:33019"/>
        <dbReference type="ChEBI" id="CHEBI:37565"/>
        <dbReference type="ChEBI" id="CHEBI:71302"/>
        <dbReference type="ChEBI" id="CHEBI:71310"/>
        <dbReference type="EC" id="2.7.7.77"/>
    </reaction>
</comment>
<feature type="binding site" evidence="8">
    <location>
        <position position="101"/>
    </location>
    <ligand>
        <name>GTP</name>
        <dbReference type="ChEBI" id="CHEBI:37565"/>
    </ligand>
</feature>
<dbReference type="GO" id="GO:0005525">
    <property type="term" value="F:GTP binding"/>
    <property type="evidence" value="ECO:0007669"/>
    <property type="project" value="UniProtKB-UniRule"/>
</dbReference>
<evidence type="ECO:0000256" key="2">
    <source>
        <dbReference type="ARBA" id="ARBA00022679"/>
    </source>
</evidence>
<keyword evidence="2 8" id="KW-0808">Transferase</keyword>
<comment type="cofactor">
    <cofactor evidence="8">
        <name>Mg(2+)</name>
        <dbReference type="ChEBI" id="CHEBI:18420"/>
    </cofactor>
</comment>
<evidence type="ECO:0000256" key="6">
    <source>
        <dbReference type="ARBA" id="ARBA00023134"/>
    </source>
</evidence>
<accession>A0A4Y4EVW5</accession>
<keyword evidence="1 8" id="KW-0963">Cytoplasm</keyword>
<dbReference type="PANTHER" id="PTHR19136">
    <property type="entry name" value="MOLYBDENUM COFACTOR GUANYLYLTRANSFERASE"/>
    <property type="match status" value="1"/>
</dbReference>